<sequence>MILARLSNAIREQNWFAVAIEFVIVVTGVMLAFQITAWNTERQDAARVDQALERLQLEAEQNIRALRQRMDANSARNADQAVMVSVAMSGELPDEDVDQFERAIAQLMYFSRPPVQQSTYHALEQSGDLALIADRELIVEINRYQGRIGWVENQHGSFRRGLTTFTDTLDDFIFHEPTGDPAVTRARVDFDRLNADPARRSALVQIARMHAIFAHYVTQLEDHTVQLCHRLAAETGRACDEGAEP</sequence>
<evidence type="ECO:0000256" key="1">
    <source>
        <dbReference type="SAM" id="Phobius"/>
    </source>
</evidence>
<keyword evidence="1" id="KW-0472">Membrane</keyword>
<reference evidence="2 3" key="1">
    <citation type="submission" date="2024-01" db="EMBL/GenBank/DDBJ databases">
        <title>Hyphobacterium bacterium isolated from marine sediment.</title>
        <authorList>
            <person name="Zhao S."/>
        </authorList>
    </citation>
    <scope>NUCLEOTIDE SEQUENCE [LARGE SCALE GENOMIC DNA]</scope>
    <source>
        <strain evidence="2 3">Y60-23</strain>
    </source>
</reference>
<evidence type="ECO:0000313" key="2">
    <source>
        <dbReference type="EMBL" id="MEE2566396.1"/>
    </source>
</evidence>
<organism evidence="2 3">
    <name type="scientific">Hyphobacterium marinum</name>
    <dbReference type="NCBI Taxonomy" id="3116574"/>
    <lineage>
        <taxon>Bacteria</taxon>
        <taxon>Pseudomonadati</taxon>
        <taxon>Pseudomonadota</taxon>
        <taxon>Alphaproteobacteria</taxon>
        <taxon>Maricaulales</taxon>
        <taxon>Maricaulaceae</taxon>
        <taxon>Hyphobacterium</taxon>
    </lineage>
</organism>
<dbReference type="EMBL" id="JAZDRO010000002">
    <property type="protein sequence ID" value="MEE2566396.1"/>
    <property type="molecule type" value="Genomic_DNA"/>
</dbReference>
<proteinExistence type="predicted"/>
<comment type="caution">
    <text evidence="2">The sequence shown here is derived from an EMBL/GenBank/DDBJ whole genome shotgun (WGS) entry which is preliminary data.</text>
</comment>
<gene>
    <name evidence="2" type="ORF">V0U35_06850</name>
</gene>
<accession>A0ABU7LXW5</accession>
<name>A0ABU7LXW5_9PROT</name>
<keyword evidence="1" id="KW-1133">Transmembrane helix</keyword>
<dbReference type="Proteomes" id="UP001310692">
    <property type="component" value="Unassembled WGS sequence"/>
</dbReference>
<keyword evidence="3" id="KW-1185">Reference proteome</keyword>
<evidence type="ECO:0000313" key="3">
    <source>
        <dbReference type="Proteomes" id="UP001310692"/>
    </source>
</evidence>
<feature type="transmembrane region" description="Helical" evidence="1">
    <location>
        <begin position="15"/>
        <end position="33"/>
    </location>
</feature>
<dbReference type="RefSeq" id="WP_330195937.1">
    <property type="nucleotide sequence ID" value="NZ_JAZDRO010000002.1"/>
</dbReference>
<protein>
    <submittedName>
        <fullName evidence="2">Uncharacterized protein</fullName>
    </submittedName>
</protein>
<keyword evidence="1" id="KW-0812">Transmembrane</keyword>